<evidence type="ECO:0000256" key="1">
    <source>
        <dbReference type="SAM" id="Phobius"/>
    </source>
</evidence>
<accession>A0A1Y0SU26</accession>
<dbReference type="EMBL" id="MF042360">
    <property type="protein sequence ID" value="ARV77011.1"/>
    <property type="molecule type" value="Genomic_DNA"/>
</dbReference>
<proteinExistence type="predicted"/>
<gene>
    <name evidence="2" type="ORF">PHABIO_380</name>
</gene>
<organism evidence="2 3">
    <name type="scientific">Pseudomonas phage Phabio</name>
    <dbReference type="NCBI Taxonomy" id="2006668"/>
    <lineage>
        <taxon>Viruses</taxon>
        <taxon>Duplodnaviria</taxon>
        <taxon>Heunggongvirae</taxon>
        <taxon>Uroviricota</taxon>
        <taxon>Caudoviricetes</taxon>
        <taxon>Chimalliviridae</taxon>
        <taxon>Phabiovirus</taxon>
        <taxon>Phabiovirus phabio</taxon>
    </lineage>
</organism>
<name>A0A1Y0SU26_9CAUD</name>
<evidence type="ECO:0000313" key="3">
    <source>
        <dbReference type="Proteomes" id="UP000225448"/>
    </source>
</evidence>
<keyword evidence="1" id="KW-0812">Transmembrane</keyword>
<keyword evidence="3" id="KW-1185">Reference proteome</keyword>
<keyword evidence="1" id="KW-0472">Membrane</keyword>
<sequence length="73" mass="7846">MELLTSILFILGVIGLGLTALLLLLVAFSNLAHALGAHVPDYPMTLKAFIITGGITVVIWISYWSGILLIKHS</sequence>
<dbReference type="Proteomes" id="UP000225448">
    <property type="component" value="Segment"/>
</dbReference>
<keyword evidence="1" id="KW-1133">Transmembrane helix</keyword>
<feature type="transmembrane region" description="Helical" evidence="1">
    <location>
        <begin position="50"/>
        <end position="70"/>
    </location>
</feature>
<reference evidence="2 3" key="1">
    <citation type="submission" date="2017-05" db="EMBL/GenBank/DDBJ databases">
        <authorList>
            <person name="Song R."/>
            <person name="Chenine A.L."/>
            <person name="Ruprecht R.M."/>
        </authorList>
    </citation>
    <scope>NUCLEOTIDE SEQUENCE [LARGE SCALE GENOMIC DNA]</scope>
</reference>
<evidence type="ECO:0000313" key="2">
    <source>
        <dbReference type="EMBL" id="ARV77011.1"/>
    </source>
</evidence>
<protein>
    <submittedName>
        <fullName evidence="2">Uncharacterized protein</fullName>
    </submittedName>
</protein>